<dbReference type="AlphaFoldDB" id="A0A1I7T6V9"/>
<evidence type="ECO:0000313" key="3">
    <source>
        <dbReference type="WBParaSite" id="Csp11.Scaffold524.g2988.t2"/>
    </source>
</evidence>
<proteinExistence type="predicted"/>
<reference evidence="3" key="1">
    <citation type="submission" date="2016-11" db="UniProtKB">
        <authorList>
            <consortium name="WormBaseParasite"/>
        </authorList>
    </citation>
    <scope>IDENTIFICATION</scope>
</reference>
<keyword evidence="1" id="KW-0472">Membrane</keyword>
<accession>A0A1I7T6V9</accession>
<keyword evidence="1" id="KW-1133">Transmembrane helix</keyword>
<keyword evidence="1" id="KW-0812">Transmembrane</keyword>
<evidence type="ECO:0000256" key="1">
    <source>
        <dbReference type="SAM" id="Phobius"/>
    </source>
</evidence>
<name>A0A1I7T6V9_9PELO</name>
<sequence>MWQSQPLRFNQYSQNSPNNYYDVAPATTTLNPNPNASIDFVVTQVDQLANQINTLVADSESAGLQIADRGVETYNRMSNAFNNGTIQNINRIGDIASEKFGDWPVTELIIMVIVGVVLVVITLIFLFVLFGERVYVYRNRKKLTTDSEII</sequence>
<evidence type="ECO:0000313" key="2">
    <source>
        <dbReference type="Proteomes" id="UP000095282"/>
    </source>
</evidence>
<organism evidence="2 3">
    <name type="scientific">Caenorhabditis tropicalis</name>
    <dbReference type="NCBI Taxonomy" id="1561998"/>
    <lineage>
        <taxon>Eukaryota</taxon>
        <taxon>Metazoa</taxon>
        <taxon>Ecdysozoa</taxon>
        <taxon>Nematoda</taxon>
        <taxon>Chromadorea</taxon>
        <taxon>Rhabditida</taxon>
        <taxon>Rhabditina</taxon>
        <taxon>Rhabditomorpha</taxon>
        <taxon>Rhabditoidea</taxon>
        <taxon>Rhabditidae</taxon>
        <taxon>Peloderinae</taxon>
        <taxon>Caenorhabditis</taxon>
    </lineage>
</organism>
<dbReference type="eggNOG" id="ENOG502THKC">
    <property type="taxonomic scope" value="Eukaryota"/>
</dbReference>
<dbReference type="WBParaSite" id="Csp11.Scaffold524.g2988.t2">
    <property type="protein sequence ID" value="Csp11.Scaffold524.g2988.t2"/>
    <property type="gene ID" value="Csp11.Scaffold524.g2988"/>
</dbReference>
<keyword evidence="2" id="KW-1185">Reference proteome</keyword>
<protein>
    <submittedName>
        <fullName evidence="3">t-SNARE coiled-coil homology domain-containing protein</fullName>
    </submittedName>
</protein>
<feature type="transmembrane region" description="Helical" evidence="1">
    <location>
        <begin position="108"/>
        <end position="131"/>
    </location>
</feature>
<dbReference type="Proteomes" id="UP000095282">
    <property type="component" value="Unplaced"/>
</dbReference>